<evidence type="ECO:0000256" key="1">
    <source>
        <dbReference type="ARBA" id="ARBA00022723"/>
    </source>
</evidence>
<feature type="compositionally biased region" description="Basic and acidic residues" evidence="7">
    <location>
        <begin position="752"/>
        <end position="769"/>
    </location>
</feature>
<evidence type="ECO:0000256" key="2">
    <source>
        <dbReference type="ARBA" id="ARBA00022737"/>
    </source>
</evidence>
<feature type="compositionally biased region" description="Acidic residues" evidence="7">
    <location>
        <begin position="27"/>
        <end position="52"/>
    </location>
</feature>
<feature type="compositionally biased region" description="Low complexity" evidence="7">
    <location>
        <begin position="373"/>
        <end position="388"/>
    </location>
</feature>
<keyword evidence="5" id="KW-0539">Nucleus</keyword>
<feature type="domain" description="C2H2-type" evidence="8">
    <location>
        <begin position="294"/>
        <end position="316"/>
    </location>
</feature>
<keyword evidence="10" id="KW-1185">Reference proteome</keyword>
<dbReference type="GO" id="GO:0001228">
    <property type="term" value="F:DNA-binding transcription activator activity, RNA polymerase II-specific"/>
    <property type="evidence" value="ECO:0007669"/>
    <property type="project" value="TreeGrafter"/>
</dbReference>
<dbReference type="GO" id="GO:0000978">
    <property type="term" value="F:RNA polymerase II cis-regulatory region sequence-specific DNA binding"/>
    <property type="evidence" value="ECO:0007669"/>
    <property type="project" value="TreeGrafter"/>
</dbReference>
<feature type="domain" description="C2H2-type" evidence="8">
    <location>
        <begin position="206"/>
        <end position="233"/>
    </location>
</feature>
<dbReference type="PANTHER" id="PTHR24393:SF34">
    <property type="entry name" value="PR_SET DOMAIN 13"/>
    <property type="match status" value="1"/>
</dbReference>
<dbReference type="GO" id="GO:0005634">
    <property type="term" value="C:nucleus"/>
    <property type="evidence" value="ECO:0007669"/>
    <property type="project" value="TreeGrafter"/>
</dbReference>
<name>A0AAD7RRJ7_9TELE</name>
<feature type="region of interest" description="Disordered" evidence="7">
    <location>
        <begin position="373"/>
        <end position="395"/>
    </location>
</feature>
<dbReference type="GO" id="GO:0008270">
    <property type="term" value="F:zinc ion binding"/>
    <property type="evidence" value="ECO:0007669"/>
    <property type="project" value="UniProtKB-KW"/>
</dbReference>
<dbReference type="AlphaFoldDB" id="A0AAD7RRJ7"/>
<feature type="domain" description="C2H2-type" evidence="8">
    <location>
        <begin position="178"/>
        <end position="205"/>
    </location>
</feature>
<evidence type="ECO:0000259" key="8">
    <source>
        <dbReference type="PROSITE" id="PS50157"/>
    </source>
</evidence>
<proteinExistence type="predicted"/>
<reference evidence="9" key="1">
    <citation type="journal article" date="2023" name="Science">
        <title>Genome structures resolve the early diversification of teleost fishes.</title>
        <authorList>
            <person name="Parey E."/>
            <person name="Louis A."/>
            <person name="Montfort J."/>
            <person name="Bouchez O."/>
            <person name="Roques C."/>
            <person name="Iampietro C."/>
            <person name="Lluch J."/>
            <person name="Castinel A."/>
            <person name="Donnadieu C."/>
            <person name="Desvignes T."/>
            <person name="Floi Bucao C."/>
            <person name="Jouanno E."/>
            <person name="Wen M."/>
            <person name="Mejri S."/>
            <person name="Dirks R."/>
            <person name="Jansen H."/>
            <person name="Henkel C."/>
            <person name="Chen W.J."/>
            <person name="Zahm M."/>
            <person name="Cabau C."/>
            <person name="Klopp C."/>
            <person name="Thompson A.W."/>
            <person name="Robinson-Rechavi M."/>
            <person name="Braasch I."/>
            <person name="Lecointre G."/>
            <person name="Bobe J."/>
            <person name="Postlethwait J.H."/>
            <person name="Berthelot C."/>
            <person name="Roest Crollius H."/>
            <person name="Guiguen Y."/>
        </authorList>
    </citation>
    <scope>NUCLEOTIDE SEQUENCE</scope>
    <source>
        <strain evidence="9">NC1722</strain>
    </source>
</reference>
<keyword evidence="2" id="KW-0677">Repeat</keyword>
<feature type="domain" description="C2H2-type" evidence="8">
    <location>
        <begin position="119"/>
        <end position="147"/>
    </location>
</feature>
<comment type="caution">
    <text evidence="9">The sequence shown here is derived from an EMBL/GenBank/DDBJ whole genome shotgun (WGS) entry which is preliminary data.</text>
</comment>
<feature type="region of interest" description="Disordered" evidence="7">
    <location>
        <begin position="567"/>
        <end position="588"/>
    </location>
</feature>
<feature type="domain" description="C2H2-type" evidence="8">
    <location>
        <begin position="63"/>
        <end position="90"/>
    </location>
</feature>
<evidence type="ECO:0000313" key="9">
    <source>
        <dbReference type="EMBL" id="KAJ8388880.1"/>
    </source>
</evidence>
<accession>A0AAD7RRJ7</accession>
<evidence type="ECO:0000256" key="3">
    <source>
        <dbReference type="ARBA" id="ARBA00022771"/>
    </source>
</evidence>
<evidence type="ECO:0000256" key="6">
    <source>
        <dbReference type="PROSITE-ProRule" id="PRU00042"/>
    </source>
</evidence>
<feature type="region of interest" description="Disordered" evidence="7">
    <location>
        <begin position="1"/>
        <end position="58"/>
    </location>
</feature>
<sequence>MAVISSSSGKEQGGKVNKGGNVVEAERDSEETDDSDVSEEEEEDDDEEEEVASDTSADSLAEQCCRVCGLTLPSALQLREHMHLHSGARPHRCAECGKQFCHLTNYRAHLRSHAQAPTVRCRICEASFESEESLAHHLENSHFEKEFYQCDYCKRVFTCLKECHQHVDLHRRVPRLHHQCPKCERHFRRRKSLARHMEAHARRRSYLCTDCGQAFDRKNVLFRHSFSHLGLLPYTCVRCRRHFRLASLYRKHVCEPERIQCVACLGFFRSQEDFQRHKEETGCWGHQGARRDGIRCMECGESFQSSEELRKHGGAHQRVLTCSECGKGFRSALLLMSHMGGHAGQRPCLCQHCGLGFPHQQAYDSHHKDCGRATPTPVAAKKQKTKPTTPEKVDIPPQGVWKLTLDKCPPPGSSLVVFLPVPAGSPSPGLPELASTLPVGSSLAQDLQMQATVRPIASRAASAQDSQERPSAAMHQAPLTAVVMGPSTITPERLIRGTHPTPVTAALVGATTSPQERPSGTVCHGGSLPVPGTTLKLQISEATFVPGLQQLPEAWEHSKFFQPMATGDGAQPPGVPLSHGTAAGPTHPQMTVHILGGPGAPAGLVVAGGPVLAAGTATTRDQVSSKGRNWATAQKEKRVEEEEEEEVWKEGGIVAKEGNVQQGGVLSNLKVESLLVAERGVMGHVEYKKLVPREGETPMYLKIELPAQVRSEMASGSLKGSSEADSYVPGWSGPAGSGMGPWGPKNLPPATVKHETGADKGTDAEREGACRGGLASGVMREDGGEGFESVEVEIRDEEAEGEQEVDGEPHECVSCGKILLEGDLIQHYMQHALESDSALHDPSHKTLSSTPSPLLLLLLLPSCEPPPKKEIKTP</sequence>
<feature type="region of interest" description="Disordered" evidence="7">
    <location>
        <begin position="714"/>
        <end position="769"/>
    </location>
</feature>
<dbReference type="FunFam" id="3.30.160.60:FF:000446">
    <property type="entry name" value="Zinc finger protein"/>
    <property type="match status" value="1"/>
</dbReference>
<organism evidence="9 10">
    <name type="scientific">Aldrovandia affinis</name>
    <dbReference type="NCBI Taxonomy" id="143900"/>
    <lineage>
        <taxon>Eukaryota</taxon>
        <taxon>Metazoa</taxon>
        <taxon>Chordata</taxon>
        <taxon>Craniata</taxon>
        <taxon>Vertebrata</taxon>
        <taxon>Euteleostomi</taxon>
        <taxon>Actinopterygii</taxon>
        <taxon>Neopterygii</taxon>
        <taxon>Teleostei</taxon>
        <taxon>Notacanthiformes</taxon>
        <taxon>Halosauridae</taxon>
        <taxon>Aldrovandia</taxon>
    </lineage>
</organism>
<feature type="region of interest" description="Disordered" evidence="7">
    <location>
        <begin position="456"/>
        <end position="477"/>
    </location>
</feature>
<dbReference type="SMART" id="SM00355">
    <property type="entry name" value="ZnF_C2H2"/>
    <property type="match status" value="10"/>
</dbReference>
<gene>
    <name evidence="9" type="ORF">AAFF_G00126360</name>
</gene>
<evidence type="ECO:0000256" key="5">
    <source>
        <dbReference type="ARBA" id="ARBA00023242"/>
    </source>
</evidence>
<dbReference type="InterPro" id="IPR036236">
    <property type="entry name" value="Znf_C2H2_sf"/>
</dbReference>
<keyword evidence="3 6" id="KW-0863">Zinc-finger</keyword>
<dbReference type="SUPFAM" id="SSF57667">
    <property type="entry name" value="beta-beta-alpha zinc fingers"/>
    <property type="match status" value="5"/>
</dbReference>
<feature type="compositionally biased region" description="Low complexity" evidence="7">
    <location>
        <begin position="14"/>
        <end position="23"/>
    </location>
</feature>
<dbReference type="Proteomes" id="UP001221898">
    <property type="component" value="Unassembled WGS sequence"/>
</dbReference>
<dbReference type="PANTHER" id="PTHR24393">
    <property type="entry name" value="ZINC FINGER PROTEIN"/>
    <property type="match status" value="1"/>
</dbReference>
<evidence type="ECO:0000313" key="10">
    <source>
        <dbReference type="Proteomes" id="UP001221898"/>
    </source>
</evidence>
<dbReference type="Pfam" id="PF00096">
    <property type="entry name" value="zf-C2H2"/>
    <property type="match status" value="3"/>
</dbReference>
<protein>
    <recommendedName>
        <fullName evidence="8">C2H2-type domain-containing protein</fullName>
    </recommendedName>
</protein>
<feature type="domain" description="C2H2-type" evidence="8">
    <location>
        <begin position="91"/>
        <end position="118"/>
    </location>
</feature>
<feature type="domain" description="C2H2-type" evidence="8">
    <location>
        <begin position="320"/>
        <end position="347"/>
    </location>
</feature>
<keyword evidence="1" id="KW-0479">Metal-binding</keyword>
<dbReference type="Gene3D" id="3.30.160.60">
    <property type="entry name" value="Classic Zinc Finger"/>
    <property type="match status" value="4"/>
</dbReference>
<evidence type="ECO:0000256" key="4">
    <source>
        <dbReference type="ARBA" id="ARBA00022833"/>
    </source>
</evidence>
<dbReference type="EMBL" id="JAINUG010000189">
    <property type="protein sequence ID" value="KAJ8388880.1"/>
    <property type="molecule type" value="Genomic_DNA"/>
</dbReference>
<dbReference type="InterPro" id="IPR013087">
    <property type="entry name" value="Znf_C2H2_type"/>
</dbReference>
<evidence type="ECO:0000256" key="7">
    <source>
        <dbReference type="SAM" id="MobiDB-lite"/>
    </source>
</evidence>
<keyword evidence="4" id="KW-0862">Zinc</keyword>
<dbReference type="PROSITE" id="PS00028">
    <property type="entry name" value="ZINC_FINGER_C2H2_1"/>
    <property type="match status" value="6"/>
</dbReference>
<dbReference type="PROSITE" id="PS50157">
    <property type="entry name" value="ZINC_FINGER_C2H2_2"/>
    <property type="match status" value="7"/>
</dbReference>